<dbReference type="SUPFAM" id="SSF50249">
    <property type="entry name" value="Nucleic acid-binding proteins"/>
    <property type="match status" value="1"/>
</dbReference>
<evidence type="ECO:0000313" key="2">
    <source>
        <dbReference type="EMBL" id="CCE90151.1"/>
    </source>
</evidence>
<dbReference type="STRING" id="1076872.G8ZNF7"/>
<evidence type="ECO:0000313" key="3">
    <source>
        <dbReference type="Proteomes" id="UP000005627"/>
    </source>
</evidence>
<dbReference type="KEGG" id="tdl:TDEL_0B00220"/>
<dbReference type="InterPro" id="IPR012340">
    <property type="entry name" value="NA-bd_OB-fold"/>
</dbReference>
<dbReference type="FunCoup" id="G8ZNF7">
    <property type="interactions" value="134"/>
</dbReference>
<protein>
    <recommendedName>
        <fullName evidence="1">RNB domain-containing protein</fullName>
    </recommendedName>
</protein>
<dbReference type="InParanoid" id="G8ZNF7"/>
<dbReference type="GO" id="GO:0008859">
    <property type="term" value="F:exoribonuclease II activity"/>
    <property type="evidence" value="ECO:0007669"/>
    <property type="project" value="EnsemblFungi"/>
</dbReference>
<dbReference type="GO" id="GO:0045025">
    <property type="term" value="C:mitochondrial degradosome"/>
    <property type="evidence" value="ECO:0007669"/>
    <property type="project" value="EnsemblFungi"/>
</dbReference>
<dbReference type="InterPro" id="IPR050180">
    <property type="entry name" value="RNR_Ribonuclease"/>
</dbReference>
<dbReference type="GO" id="GO:0003723">
    <property type="term" value="F:RNA binding"/>
    <property type="evidence" value="ECO:0007669"/>
    <property type="project" value="InterPro"/>
</dbReference>
<dbReference type="PANTHER" id="PTHR23355">
    <property type="entry name" value="RIBONUCLEASE"/>
    <property type="match status" value="1"/>
</dbReference>
<proteinExistence type="predicted"/>
<organism evidence="2 3">
    <name type="scientific">Torulaspora delbrueckii</name>
    <name type="common">Yeast</name>
    <name type="synonym">Candida colliculosa</name>
    <dbReference type="NCBI Taxonomy" id="4950"/>
    <lineage>
        <taxon>Eukaryota</taxon>
        <taxon>Fungi</taxon>
        <taxon>Dikarya</taxon>
        <taxon>Ascomycota</taxon>
        <taxon>Saccharomycotina</taxon>
        <taxon>Saccharomycetes</taxon>
        <taxon>Saccharomycetales</taxon>
        <taxon>Saccharomycetaceae</taxon>
        <taxon>Torulaspora</taxon>
    </lineage>
</organism>
<accession>G8ZNF7</accession>
<reference evidence="2 3" key="1">
    <citation type="journal article" date="2011" name="Proc. Natl. Acad. Sci. U.S.A.">
        <title>Evolutionary erosion of yeast sex chromosomes by mating-type switching accidents.</title>
        <authorList>
            <person name="Gordon J.L."/>
            <person name="Armisen D."/>
            <person name="Proux-Wera E."/>
            <person name="Oheigeartaigh S.S."/>
            <person name="Byrne K.P."/>
            <person name="Wolfe K.H."/>
        </authorList>
    </citation>
    <scope>NUCLEOTIDE SEQUENCE [LARGE SCALE GENOMIC DNA]</scope>
    <source>
        <strain evidence="3">ATCC 10662 / CBS 1146 / NBRC 0425 / NCYC 2629 / NRRL Y-866</strain>
    </source>
</reference>
<dbReference type="GO" id="GO:0000957">
    <property type="term" value="P:mitochondrial RNA catabolic process"/>
    <property type="evidence" value="ECO:0007669"/>
    <property type="project" value="EnsemblFungi"/>
</dbReference>
<dbReference type="PANTHER" id="PTHR23355:SF59">
    <property type="entry name" value="EXORIBONUCLEASE II, MITOCHONDRIAL"/>
    <property type="match status" value="1"/>
</dbReference>
<dbReference type="SMART" id="SM00955">
    <property type="entry name" value="RNB"/>
    <property type="match status" value="1"/>
</dbReference>
<dbReference type="EMBL" id="HE616743">
    <property type="protein sequence ID" value="CCE90151.1"/>
    <property type="molecule type" value="Genomic_DNA"/>
</dbReference>
<feature type="domain" description="RNB" evidence="1">
    <location>
        <begin position="498"/>
        <end position="821"/>
    </location>
</feature>
<dbReference type="OrthoDB" id="2285229at2759"/>
<dbReference type="GO" id="GO:0006402">
    <property type="term" value="P:mRNA catabolic process"/>
    <property type="evidence" value="ECO:0007669"/>
    <property type="project" value="TreeGrafter"/>
</dbReference>
<keyword evidence="3" id="KW-1185">Reference proteome</keyword>
<dbReference type="Proteomes" id="UP000005627">
    <property type="component" value="Chromosome 2"/>
</dbReference>
<dbReference type="InterPro" id="IPR001900">
    <property type="entry name" value="RNase_II/R"/>
</dbReference>
<name>G8ZNF7_TORDE</name>
<dbReference type="eggNOG" id="KOG2102">
    <property type="taxonomic scope" value="Eukaryota"/>
</dbReference>
<dbReference type="GeneID" id="11503305"/>
<gene>
    <name evidence="2" type="primary">TDEL0B00220</name>
    <name evidence="2" type="ORF">TDEL_0B00220</name>
</gene>
<dbReference type="HOGENOM" id="CLU_012624_0_0_1"/>
<sequence>MAVNYFRRSLHVSRTVLRSVRNGGRRPRLPNEELVIPAVPVEQESAELSPEDIERINLQFLSRTKDLEPGMEVKQLPQIGREFRDRFDARYYEPSKIWFEKNWLNRTKFSRKMLNAVPRKEDTKEVFQYKASALMAKPLDVGDLVLLKSHPSELSMCIDVPSSTKDPRYCFTTVDGSLKFGSRSLVLMRIPHSLPQELSKMAALLVREAKHGFEPIGTIKNQANETLVLPVIARQLVTSCVTQRISKSAWDQLPVTIKKLELLHRRLQDSTGPVPVPFFDLVMMIQSLDITKAISNRDGEPYIRDVIENSRTGSTSTIDSSCALATYWAIEAQQKNHLFGDIQISGALLSPVSVLILPFASQHLFYSELKEQLKSNGQEAIQEFSKLANKGKYTELTTRFPHIIQVLKGYAAGNLHNDEGIVSLIAAIFRKIDEFKDNDITRDACEKLLSRTLPQGTVENPIYANFTLGLPDSSARSRTQQQVYDLSKPASAQSTENRHDFKHLRVYCIDSEEAHEIDDGISIEDCGNGKYTLHIHIADPASLFPESESSEQSGINDEVLKVAAERCFTTYLPDVVSPMLPQTFTTVCDLGHQGKKTKTITFSVDVLVKDGAIKIFFDSYKIRLGLVSNFPKVTYETVDRYLSEPKNVNEEILYDLKLMHKIAEILREARIQKDGAIVFGSGFNQGLVAVSPVDQEISFFDQKESKSTLLVSEFMILANSLAGRFFAEKEIPGIFRTYQPLTLRGQADQEYERMKKSVKKGILPTTKDINMLSSLLNSSFYCEYPTAHAMIGASQYLTVTSPLRRFPDIINHLQIHRVLRNLPLCFTEDALSKMLWHIQLRDAALKKASAHQASYWTLKYIKNLIRDTPHQRFDVTITSVPQLNVARCVLANFPSARGVLKLKPSATNIPTVGDTVKGCKVSKIDCLDSLLELEL</sequence>
<dbReference type="Pfam" id="PF00773">
    <property type="entry name" value="RNB"/>
    <property type="match status" value="1"/>
</dbReference>
<evidence type="ECO:0000259" key="1">
    <source>
        <dbReference type="SMART" id="SM00955"/>
    </source>
</evidence>
<dbReference type="AlphaFoldDB" id="G8ZNF7"/>
<dbReference type="RefSeq" id="XP_003679362.1">
    <property type="nucleotide sequence ID" value="XM_003679314.1"/>
</dbReference>
<dbReference type="GO" id="GO:0000932">
    <property type="term" value="C:P-body"/>
    <property type="evidence" value="ECO:0007669"/>
    <property type="project" value="TreeGrafter"/>
</dbReference>